<dbReference type="PATRIC" id="fig|29557.3.peg.422"/>
<evidence type="ECO:0000313" key="4">
    <source>
        <dbReference type="Proteomes" id="UP000076983"/>
    </source>
</evidence>
<feature type="coiled-coil region" evidence="1">
    <location>
        <begin position="181"/>
        <end position="215"/>
    </location>
</feature>
<feature type="region of interest" description="Disordered" evidence="2">
    <location>
        <begin position="474"/>
        <end position="501"/>
    </location>
</feature>
<sequence>MKSKKALLTTLGVLTGVAGIGAVAALSILLAKNNNAKSKEQANETNALKLKKLIIEANDELQRHIVVNASQIEQKDLNNQFSQAINVAENVLINTKDEAKIKEALDALNTAYTNYVKGIAKIKGDEIKSRLFAELQAKIASALNNFENEEIKNEPEAEKQYQSLLEFSNSSDANQLPNENIQSKLAKIEKMQAALDNFNNSIKEINNQKNTLVNTYDTKYNFLVNDLIGSILTKEIYADVLEEANEFKDSLTKLTRTENTIAQYQEEIAKIEAKITKLTEEVRAIDEKEAQRIELLNSLKSTVSNVETLMHDYEIPEATDSKDQVVVEILAKLNEGVEDAKSVYESKNNDDISTRLRLLTALYEEKKTALETNKASIATKKSELTNSLTQANELIQNNENEDDAEMKTKIAALKEKIQEAEAAVANQYISLEAATSTMEALTEKLNDLNQYVENYNNKKSLIESVKTQLTPLKSTSETLNSDAESLQNLPEGEAKNKYDQEVSPKITQLNEKLASLEELANKKPSEIEDTYQNDSTTLITEISNLETELQSAIEEVKRLKS</sequence>
<feature type="compositionally biased region" description="Basic and acidic residues" evidence="2">
    <location>
        <begin position="492"/>
        <end position="501"/>
    </location>
</feature>
<proteinExistence type="predicted"/>
<dbReference type="STRING" id="29557.MGALLINA_04300"/>
<gene>
    <name evidence="3" type="ORF">MGALLINA_04300</name>
</gene>
<organism evidence="3 4">
    <name type="scientific">Mycoplasmopsis gallinarum</name>
    <dbReference type="NCBI Taxonomy" id="29557"/>
    <lineage>
        <taxon>Bacteria</taxon>
        <taxon>Bacillati</taxon>
        <taxon>Mycoplasmatota</taxon>
        <taxon>Mycoplasmoidales</taxon>
        <taxon>Metamycoplasmataceae</taxon>
        <taxon>Mycoplasmopsis</taxon>
    </lineage>
</organism>
<keyword evidence="4" id="KW-1185">Reference proteome</keyword>
<dbReference type="Proteomes" id="UP000076983">
    <property type="component" value="Unassembled WGS sequence"/>
</dbReference>
<dbReference type="RefSeq" id="WP_063626211.1">
    <property type="nucleotide sequence ID" value="NZ_LVLH01000035.1"/>
</dbReference>
<comment type="caution">
    <text evidence="3">The sequence shown here is derived from an EMBL/GenBank/DDBJ whole genome shotgun (WGS) entry which is preliminary data.</text>
</comment>
<dbReference type="EMBL" id="LVLH01000035">
    <property type="protein sequence ID" value="OAB48859.1"/>
    <property type="molecule type" value="Genomic_DNA"/>
</dbReference>
<accession>A0A168RD68</accession>
<reference evidence="3 4" key="1">
    <citation type="submission" date="2016-03" db="EMBL/GenBank/DDBJ databases">
        <title>Genome sequence of Mycoplasma gallinarum strain Mgn_IPT.</title>
        <authorList>
            <person name="Yacoub E."/>
            <person name="Sirand-Pugnet P."/>
            <person name="Barre A."/>
            <person name="Maurier F."/>
            <person name="Blanchard A."/>
            <person name="Ben Abdelmoumen B.M."/>
        </authorList>
    </citation>
    <scope>NUCLEOTIDE SEQUENCE [LARGE SCALE GENOMIC DNA]</scope>
    <source>
        <strain evidence="3 4">Mgn_IPT</strain>
    </source>
</reference>
<feature type="compositionally biased region" description="Polar residues" evidence="2">
    <location>
        <begin position="474"/>
        <end position="488"/>
    </location>
</feature>
<feature type="coiled-coil region" evidence="1">
    <location>
        <begin position="247"/>
        <end position="288"/>
    </location>
</feature>
<keyword evidence="1" id="KW-0175">Coiled coil</keyword>
<protein>
    <submittedName>
        <fullName evidence="3">Uncharacterized protein</fullName>
    </submittedName>
</protein>
<dbReference type="AlphaFoldDB" id="A0A168RD68"/>
<evidence type="ECO:0000256" key="1">
    <source>
        <dbReference type="SAM" id="Coils"/>
    </source>
</evidence>
<feature type="coiled-coil region" evidence="1">
    <location>
        <begin position="381"/>
        <end position="458"/>
    </location>
</feature>
<evidence type="ECO:0000256" key="2">
    <source>
        <dbReference type="SAM" id="MobiDB-lite"/>
    </source>
</evidence>
<evidence type="ECO:0000313" key="3">
    <source>
        <dbReference type="EMBL" id="OAB48859.1"/>
    </source>
</evidence>
<name>A0A168RD68_9BACT</name>